<keyword evidence="3" id="KW-1003">Cell membrane</keyword>
<evidence type="ECO:0000256" key="2">
    <source>
        <dbReference type="ARBA" id="ARBA00006939"/>
    </source>
</evidence>
<dbReference type="PANTHER" id="PTHR11040">
    <property type="entry name" value="ZINC/IRON TRANSPORTER"/>
    <property type="match status" value="1"/>
</dbReference>
<comment type="subcellular location">
    <subcellularLocation>
        <location evidence="1">Cell membrane</location>
        <topology evidence="1">Multi-pass membrane protein</topology>
    </subcellularLocation>
</comment>
<evidence type="ECO:0000256" key="8">
    <source>
        <dbReference type="SAM" id="Phobius"/>
    </source>
</evidence>
<comment type="similarity">
    <text evidence="2">Belongs to the ZIP transporter (TC 2.A.5) family.</text>
</comment>
<organism evidence="9 10">
    <name type="scientific">Kroppenstedtia pulmonis</name>
    <dbReference type="NCBI Taxonomy" id="1380685"/>
    <lineage>
        <taxon>Bacteria</taxon>
        <taxon>Bacillati</taxon>
        <taxon>Bacillota</taxon>
        <taxon>Bacilli</taxon>
        <taxon>Bacillales</taxon>
        <taxon>Thermoactinomycetaceae</taxon>
        <taxon>Kroppenstedtia</taxon>
    </lineage>
</organism>
<feature type="transmembrane region" description="Helical" evidence="8">
    <location>
        <begin position="105"/>
        <end position="126"/>
    </location>
</feature>
<keyword evidence="4 8" id="KW-0812">Transmembrane</keyword>
<evidence type="ECO:0000256" key="4">
    <source>
        <dbReference type="ARBA" id="ARBA00022692"/>
    </source>
</evidence>
<feature type="transmembrane region" description="Helical" evidence="8">
    <location>
        <begin position="62"/>
        <end position="84"/>
    </location>
</feature>
<keyword evidence="5" id="KW-0862">Zinc</keyword>
<gene>
    <name evidence="9" type="ORF">GXN76_15565</name>
</gene>
<evidence type="ECO:0000256" key="5">
    <source>
        <dbReference type="ARBA" id="ARBA00022833"/>
    </source>
</evidence>
<evidence type="ECO:0000313" key="10">
    <source>
        <dbReference type="Proteomes" id="UP000503088"/>
    </source>
</evidence>
<dbReference type="PANTHER" id="PTHR11040:SF211">
    <property type="entry name" value="ZINC TRANSPORTER ZIP11"/>
    <property type="match status" value="1"/>
</dbReference>
<dbReference type="Pfam" id="PF02535">
    <property type="entry name" value="Zip"/>
    <property type="match status" value="1"/>
</dbReference>
<dbReference type="Proteomes" id="UP000503088">
    <property type="component" value="Chromosome"/>
</dbReference>
<keyword evidence="10" id="KW-1185">Reference proteome</keyword>
<feature type="transmembrane region" description="Helical" evidence="8">
    <location>
        <begin position="32"/>
        <end position="50"/>
    </location>
</feature>
<feature type="transmembrane region" description="Helical" evidence="8">
    <location>
        <begin position="193"/>
        <end position="210"/>
    </location>
</feature>
<feature type="transmembrane region" description="Helical" evidence="8">
    <location>
        <begin position="165"/>
        <end position="187"/>
    </location>
</feature>
<dbReference type="EMBL" id="CP048104">
    <property type="protein sequence ID" value="QKG85730.1"/>
    <property type="molecule type" value="Genomic_DNA"/>
</dbReference>
<sequence length="242" mass="25855">MTEAIWFSTLSGVSTFLGAAVVMMFRRLSRTFIAFSLGLSAVVMVLVAFFDLLPTAFQTGGSWAHLCFGFAGGLLLMIMVHRVFSFDHGGEKEGQTDDSLQRLGLFLTIAIIAHNTPEGAAIGIGFGTERELGIMLSLAMVIHNIPEGIGLAAPMLASGRSPRSVAAITLLSGSALPLGTWLGMRYLLHSPDVVAAGLLFAATTMVWVVIQEMFPHAFQMHWRAAWSGIGAGILLILLIHGI</sequence>
<dbReference type="AlphaFoldDB" id="A0A7D4BM17"/>
<name>A0A7D4BM17_9BACL</name>
<dbReference type="GO" id="GO:0005886">
    <property type="term" value="C:plasma membrane"/>
    <property type="evidence" value="ECO:0007669"/>
    <property type="project" value="UniProtKB-SubCell"/>
</dbReference>
<keyword evidence="7 8" id="KW-0472">Membrane</keyword>
<feature type="transmembrane region" description="Helical" evidence="8">
    <location>
        <begin position="132"/>
        <end position="153"/>
    </location>
</feature>
<protein>
    <submittedName>
        <fullName evidence="9">ZIP family metal transporter</fullName>
    </submittedName>
</protein>
<dbReference type="InterPro" id="IPR003689">
    <property type="entry name" value="ZIP"/>
</dbReference>
<feature type="transmembrane region" description="Helical" evidence="8">
    <location>
        <begin position="222"/>
        <end position="241"/>
    </location>
</feature>
<evidence type="ECO:0000256" key="6">
    <source>
        <dbReference type="ARBA" id="ARBA00022989"/>
    </source>
</evidence>
<reference evidence="9 10" key="1">
    <citation type="submission" date="2020-01" db="EMBL/GenBank/DDBJ databases">
        <authorList>
            <person name="Gulvik C.A."/>
            <person name="Batra D.G."/>
        </authorList>
    </citation>
    <scope>NUCLEOTIDE SEQUENCE [LARGE SCALE GENOMIC DNA]</scope>
    <source>
        <strain evidence="9 10">W9323</strain>
    </source>
</reference>
<dbReference type="GO" id="GO:0005385">
    <property type="term" value="F:zinc ion transmembrane transporter activity"/>
    <property type="evidence" value="ECO:0007669"/>
    <property type="project" value="TreeGrafter"/>
</dbReference>
<evidence type="ECO:0000256" key="1">
    <source>
        <dbReference type="ARBA" id="ARBA00004651"/>
    </source>
</evidence>
<evidence type="ECO:0000256" key="7">
    <source>
        <dbReference type="ARBA" id="ARBA00023136"/>
    </source>
</evidence>
<feature type="transmembrane region" description="Helical" evidence="8">
    <location>
        <begin position="6"/>
        <end position="25"/>
    </location>
</feature>
<dbReference type="RefSeq" id="WP_173224702.1">
    <property type="nucleotide sequence ID" value="NZ_CP048104.1"/>
</dbReference>
<keyword evidence="6 8" id="KW-1133">Transmembrane helix</keyword>
<dbReference type="KEGG" id="kpul:GXN76_15565"/>
<evidence type="ECO:0000256" key="3">
    <source>
        <dbReference type="ARBA" id="ARBA00022475"/>
    </source>
</evidence>
<evidence type="ECO:0000313" key="9">
    <source>
        <dbReference type="EMBL" id="QKG85730.1"/>
    </source>
</evidence>
<proteinExistence type="inferred from homology"/>
<accession>A0A7D4BM17</accession>